<accession>A0A816H1D2</accession>
<dbReference type="EMBL" id="CAJNOR010015018">
    <property type="protein sequence ID" value="CAF1680844.1"/>
    <property type="molecule type" value="Genomic_DNA"/>
</dbReference>
<sequence length="190" mass="21275">TNQVKTLSCLRNNTYLLFYNYALFYTFEQQFSTTEILLPSTEMSTSSAKVNEFTALYNTTAGSDSLESTLGRGIGQYPGTERPSNVYDADVQTKYLNFGQCNKTYGPSNLCAINTGFYLVLQGGPLLITIDCNWNIIYEDGSGLQTDPGRNTCGMTQSINNSISYQSYRFLVTSKRSNSNRVQYSEVKLF</sequence>
<feature type="non-terminal residue" evidence="1">
    <location>
        <position position="1"/>
    </location>
</feature>
<name>A0A816H1D2_ADIRI</name>
<protein>
    <submittedName>
        <fullName evidence="1">Uncharacterized protein</fullName>
    </submittedName>
</protein>
<gene>
    <name evidence="1" type="ORF">XAT740_LOCUS60523</name>
</gene>
<dbReference type="AlphaFoldDB" id="A0A816H1D2"/>
<reference evidence="1" key="1">
    <citation type="submission" date="2021-02" db="EMBL/GenBank/DDBJ databases">
        <authorList>
            <person name="Nowell W R."/>
        </authorList>
    </citation>
    <scope>NUCLEOTIDE SEQUENCE</scope>
</reference>
<organism evidence="1 2">
    <name type="scientific">Adineta ricciae</name>
    <name type="common">Rotifer</name>
    <dbReference type="NCBI Taxonomy" id="249248"/>
    <lineage>
        <taxon>Eukaryota</taxon>
        <taxon>Metazoa</taxon>
        <taxon>Spiralia</taxon>
        <taxon>Gnathifera</taxon>
        <taxon>Rotifera</taxon>
        <taxon>Eurotatoria</taxon>
        <taxon>Bdelloidea</taxon>
        <taxon>Adinetida</taxon>
        <taxon>Adinetidae</taxon>
        <taxon>Adineta</taxon>
    </lineage>
</organism>
<evidence type="ECO:0000313" key="1">
    <source>
        <dbReference type="EMBL" id="CAF1680844.1"/>
    </source>
</evidence>
<proteinExistence type="predicted"/>
<dbReference type="Proteomes" id="UP000663828">
    <property type="component" value="Unassembled WGS sequence"/>
</dbReference>
<keyword evidence="2" id="KW-1185">Reference proteome</keyword>
<comment type="caution">
    <text evidence="1">The sequence shown here is derived from an EMBL/GenBank/DDBJ whole genome shotgun (WGS) entry which is preliminary data.</text>
</comment>
<evidence type="ECO:0000313" key="2">
    <source>
        <dbReference type="Proteomes" id="UP000663828"/>
    </source>
</evidence>